<organism evidence="2 3">
    <name type="scientific">Enterococcus villorum</name>
    <dbReference type="NCBI Taxonomy" id="112904"/>
    <lineage>
        <taxon>Bacteria</taxon>
        <taxon>Bacillati</taxon>
        <taxon>Bacillota</taxon>
        <taxon>Bacilli</taxon>
        <taxon>Lactobacillales</taxon>
        <taxon>Enterococcaceae</taxon>
        <taxon>Enterococcus</taxon>
    </lineage>
</organism>
<evidence type="ECO:0000313" key="2">
    <source>
        <dbReference type="EMBL" id="GEL91905.1"/>
    </source>
</evidence>
<keyword evidence="1" id="KW-0812">Transmembrane</keyword>
<accession>A0A511J1L3</accession>
<name>A0A511J1L3_9ENTE</name>
<dbReference type="AlphaFoldDB" id="A0A511J1L3"/>
<dbReference type="RefSeq" id="WP_010750886.1">
    <property type="nucleotide sequence ID" value="NZ_BJWF01000011.1"/>
</dbReference>
<evidence type="ECO:0000313" key="3">
    <source>
        <dbReference type="Proteomes" id="UP000321830"/>
    </source>
</evidence>
<dbReference type="Proteomes" id="UP000321830">
    <property type="component" value="Unassembled WGS sequence"/>
</dbReference>
<comment type="caution">
    <text evidence="2">The sequence shown here is derived from an EMBL/GenBank/DDBJ whole genome shotgun (WGS) entry which is preliminary data.</text>
</comment>
<keyword evidence="1" id="KW-1133">Transmembrane helix</keyword>
<feature type="transmembrane region" description="Helical" evidence="1">
    <location>
        <begin position="33"/>
        <end position="53"/>
    </location>
</feature>
<feature type="transmembrane region" description="Helical" evidence="1">
    <location>
        <begin position="12"/>
        <end position="27"/>
    </location>
</feature>
<sequence>MVKILKKKSSKIFAITMALLILMKILKGSNIPFWGFIFWGILLVGFVAGALVAEKE</sequence>
<proteinExistence type="predicted"/>
<evidence type="ECO:0000256" key="1">
    <source>
        <dbReference type="SAM" id="Phobius"/>
    </source>
</evidence>
<protein>
    <submittedName>
        <fullName evidence="2">Uncharacterized protein</fullName>
    </submittedName>
</protein>
<gene>
    <name evidence="2" type="ORF">EVI01_12420</name>
</gene>
<reference evidence="2 3" key="1">
    <citation type="submission" date="2019-07" db="EMBL/GenBank/DDBJ databases">
        <title>Whole genome shotgun sequence of Enterococcus villorum NBRC 100699.</title>
        <authorList>
            <person name="Hosoyama A."/>
            <person name="Uohara A."/>
            <person name="Ohji S."/>
            <person name="Ichikawa N."/>
        </authorList>
    </citation>
    <scope>NUCLEOTIDE SEQUENCE [LARGE SCALE GENOMIC DNA]</scope>
    <source>
        <strain evidence="2 3">NBRC 100699</strain>
    </source>
</reference>
<keyword evidence="1" id="KW-0472">Membrane</keyword>
<dbReference type="EMBL" id="BJWF01000011">
    <property type="protein sequence ID" value="GEL91905.1"/>
    <property type="molecule type" value="Genomic_DNA"/>
</dbReference>